<dbReference type="Pfam" id="PF07876">
    <property type="entry name" value="Dabb"/>
    <property type="match status" value="1"/>
</dbReference>
<dbReference type="Gene3D" id="3.30.70.100">
    <property type="match status" value="1"/>
</dbReference>
<protein>
    <submittedName>
        <fullName evidence="2">Dabb family protein</fullName>
    </submittedName>
</protein>
<reference evidence="2 3" key="1">
    <citation type="submission" date="2018-10" db="EMBL/GenBank/DDBJ databases">
        <title>Xanthobacter tagetidis genome sequencing and assembly.</title>
        <authorList>
            <person name="Maclea K.S."/>
            <person name="Goen A.E."/>
            <person name="Fatima S.A."/>
        </authorList>
    </citation>
    <scope>NUCLEOTIDE SEQUENCE [LARGE SCALE GENOMIC DNA]</scope>
    <source>
        <strain evidence="2 3">ATCC 700314</strain>
    </source>
</reference>
<evidence type="ECO:0000259" key="1">
    <source>
        <dbReference type="PROSITE" id="PS51502"/>
    </source>
</evidence>
<name>A0A3L7AKL0_9HYPH</name>
<dbReference type="InterPro" id="IPR013097">
    <property type="entry name" value="Dabb"/>
</dbReference>
<accession>A0A3L7AKL0</accession>
<dbReference type="SUPFAM" id="SSF54909">
    <property type="entry name" value="Dimeric alpha+beta barrel"/>
    <property type="match status" value="1"/>
</dbReference>
<keyword evidence="3" id="KW-1185">Reference proteome</keyword>
<proteinExistence type="predicted"/>
<evidence type="ECO:0000313" key="3">
    <source>
        <dbReference type="Proteomes" id="UP000269692"/>
    </source>
</evidence>
<comment type="caution">
    <text evidence="2">The sequence shown here is derived from an EMBL/GenBank/DDBJ whole genome shotgun (WGS) entry which is preliminary data.</text>
</comment>
<dbReference type="SMART" id="SM00886">
    <property type="entry name" value="Dabb"/>
    <property type="match status" value="1"/>
</dbReference>
<dbReference type="EMBL" id="RCTF01000002">
    <property type="protein sequence ID" value="RLP81063.1"/>
    <property type="molecule type" value="Genomic_DNA"/>
</dbReference>
<gene>
    <name evidence="2" type="ORF">D9R14_03450</name>
</gene>
<sequence>MFRHMAILKFKPDADPKAVERYFANFPKLATSLPVIKNWYIGANEGAGGESHVKRHNFRPNYDVGLVLEFDDADGYLKYAESPEHQAFFEEFCTPIFAERVVVQFHPS</sequence>
<dbReference type="AlphaFoldDB" id="A0A3L7AKL0"/>
<dbReference type="InterPro" id="IPR011008">
    <property type="entry name" value="Dimeric_a/b-barrel"/>
</dbReference>
<dbReference type="RefSeq" id="WP_121621915.1">
    <property type="nucleotide sequence ID" value="NZ_JACIIW010000003.1"/>
</dbReference>
<dbReference type="Proteomes" id="UP000269692">
    <property type="component" value="Unassembled WGS sequence"/>
</dbReference>
<evidence type="ECO:0000313" key="2">
    <source>
        <dbReference type="EMBL" id="RLP81063.1"/>
    </source>
</evidence>
<dbReference type="OrthoDB" id="9816070at2"/>
<feature type="domain" description="Stress-response A/B barrel" evidence="1">
    <location>
        <begin position="2"/>
        <end position="105"/>
    </location>
</feature>
<organism evidence="2 3">
    <name type="scientific">Xanthobacter tagetidis</name>
    <dbReference type="NCBI Taxonomy" id="60216"/>
    <lineage>
        <taxon>Bacteria</taxon>
        <taxon>Pseudomonadati</taxon>
        <taxon>Pseudomonadota</taxon>
        <taxon>Alphaproteobacteria</taxon>
        <taxon>Hyphomicrobiales</taxon>
        <taxon>Xanthobacteraceae</taxon>
        <taxon>Xanthobacter</taxon>
    </lineage>
</organism>
<dbReference type="PROSITE" id="PS51502">
    <property type="entry name" value="S_R_A_B_BARREL"/>
    <property type="match status" value="1"/>
</dbReference>